<evidence type="ECO:0000313" key="2">
    <source>
        <dbReference type="Proteomes" id="UP000663844"/>
    </source>
</evidence>
<dbReference type="AlphaFoldDB" id="A0A820RL83"/>
<dbReference type="EMBL" id="CAJOAZ010031258">
    <property type="protein sequence ID" value="CAF4438963.1"/>
    <property type="molecule type" value="Genomic_DNA"/>
</dbReference>
<gene>
    <name evidence="1" type="ORF">OXD698_LOCUS53696</name>
</gene>
<dbReference type="Proteomes" id="UP000663844">
    <property type="component" value="Unassembled WGS sequence"/>
</dbReference>
<proteinExistence type="predicted"/>
<evidence type="ECO:0000313" key="1">
    <source>
        <dbReference type="EMBL" id="CAF4438963.1"/>
    </source>
</evidence>
<protein>
    <submittedName>
        <fullName evidence="1">Uncharacterized protein</fullName>
    </submittedName>
</protein>
<sequence>MKLWIEKDRLYLPNDKSIFLIEEVSKRDDYELI</sequence>
<comment type="caution">
    <text evidence="1">The sequence shown here is derived from an EMBL/GenBank/DDBJ whole genome shotgun (WGS) entry which is preliminary data.</text>
</comment>
<name>A0A820RL83_9BILA</name>
<organism evidence="1 2">
    <name type="scientific">Adineta steineri</name>
    <dbReference type="NCBI Taxonomy" id="433720"/>
    <lineage>
        <taxon>Eukaryota</taxon>
        <taxon>Metazoa</taxon>
        <taxon>Spiralia</taxon>
        <taxon>Gnathifera</taxon>
        <taxon>Rotifera</taxon>
        <taxon>Eurotatoria</taxon>
        <taxon>Bdelloidea</taxon>
        <taxon>Adinetida</taxon>
        <taxon>Adinetidae</taxon>
        <taxon>Adineta</taxon>
    </lineage>
</organism>
<feature type="non-terminal residue" evidence="1">
    <location>
        <position position="33"/>
    </location>
</feature>
<accession>A0A820RL83</accession>
<reference evidence="1" key="1">
    <citation type="submission" date="2021-02" db="EMBL/GenBank/DDBJ databases">
        <authorList>
            <person name="Nowell W R."/>
        </authorList>
    </citation>
    <scope>NUCLEOTIDE SEQUENCE</scope>
</reference>